<dbReference type="RefSeq" id="WP_066802403.1">
    <property type="nucleotide sequence ID" value="NZ_CP014206.1"/>
</dbReference>
<dbReference type="AlphaFoldDB" id="A0A126QM23"/>
<accession>A0A126QM23</accession>
<dbReference type="PANTHER" id="PTHR43155">
    <property type="entry name" value="CYCLIC DI-GMP PHOSPHODIESTERASE PA4108-RELATED"/>
    <property type="match status" value="1"/>
</dbReference>
<name>A0A126QM23_9BACT</name>
<dbReference type="SMART" id="SM00471">
    <property type="entry name" value="HDc"/>
    <property type="match status" value="1"/>
</dbReference>
<keyword evidence="4" id="KW-1185">Reference proteome</keyword>
<evidence type="ECO:0000313" key="2">
    <source>
        <dbReference type="EMBL" id="AMK11113.1"/>
    </source>
</evidence>
<feature type="domain" description="HD-GYP" evidence="1">
    <location>
        <begin position="133"/>
        <end position="322"/>
    </location>
</feature>
<dbReference type="Proteomes" id="UP000055611">
    <property type="component" value="Chromosome"/>
</dbReference>
<dbReference type="PROSITE" id="PS51832">
    <property type="entry name" value="HD_GYP"/>
    <property type="match status" value="1"/>
</dbReference>
<dbReference type="PANTHER" id="PTHR43155:SF2">
    <property type="entry name" value="CYCLIC DI-GMP PHOSPHODIESTERASE PA4108"/>
    <property type="match status" value="1"/>
</dbReference>
<dbReference type="EMBL" id="SOBK01000001">
    <property type="protein sequence ID" value="TDT92129.1"/>
    <property type="molecule type" value="Genomic_DNA"/>
</dbReference>
<dbReference type="CDD" id="cd00077">
    <property type="entry name" value="HDc"/>
    <property type="match status" value="1"/>
</dbReference>
<dbReference type="InterPro" id="IPR037522">
    <property type="entry name" value="HD_GYP_dom"/>
</dbReference>
<sequence>MAQLTKAEYFPISPLILRPDFKVPFDIFLRHENNYVLFNALGRTLTKAKRNELAVAGIVTIYIDKRALKLYHNYIQSNLLDLLEDETVAIHERAQAWTNTAAALAKELFESNLPGPAFKQRYGRFEEMVRTSASFIKSPNPLKHLARFIGKGYDIYHHGISTMVYTVNLLQEYRLPEADLLAAGMGALLHDIGKVNMSDEVINTDPADMSPELFATYAMHPMIAVRVCSNFDLPIVATNCILFHHERMDGKGFPTQATGEEIPLPTRVVALCNRYDNMTRNLPYSRAMRPYDALKALTDDKGLVEPDMLKRFIKLLSKAEIV</sequence>
<gene>
    <name evidence="2" type="ORF">AWY79_08295</name>
    <name evidence="3" type="ORF">EDC59_101533</name>
</gene>
<dbReference type="OrthoDB" id="9776628at2"/>
<dbReference type="SUPFAM" id="SSF109604">
    <property type="entry name" value="HD-domain/PDEase-like"/>
    <property type="match status" value="1"/>
</dbReference>
<dbReference type="Gene3D" id="1.10.3210.10">
    <property type="entry name" value="Hypothetical protein af1432"/>
    <property type="match status" value="1"/>
</dbReference>
<dbReference type="NCBIfam" id="TIGR00277">
    <property type="entry name" value="HDIG"/>
    <property type="match status" value="1"/>
</dbReference>
<dbReference type="EMBL" id="CP014206">
    <property type="protein sequence ID" value="AMK11113.1"/>
    <property type="molecule type" value="Genomic_DNA"/>
</dbReference>
<dbReference type="KEGG" id="dej:AWY79_08295"/>
<organism evidence="3 5">
    <name type="scientific">Pseudodesulfovibrio indicus</name>
    <dbReference type="NCBI Taxonomy" id="1716143"/>
    <lineage>
        <taxon>Bacteria</taxon>
        <taxon>Pseudomonadati</taxon>
        <taxon>Thermodesulfobacteriota</taxon>
        <taxon>Desulfovibrionia</taxon>
        <taxon>Desulfovibrionales</taxon>
        <taxon>Desulfovibrionaceae</taxon>
    </lineage>
</organism>
<dbReference type="InterPro" id="IPR003607">
    <property type="entry name" value="HD/PDEase_dom"/>
</dbReference>
<protein>
    <submittedName>
        <fullName evidence="2">Metal-dependent phosphohydrolase</fullName>
    </submittedName>
    <submittedName>
        <fullName evidence="3">Nucleotidyltransferase with HDIG domain</fullName>
    </submittedName>
</protein>
<evidence type="ECO:0000313" key="5">
    <source>
        <dbReference type="Proteomes" id="UP000295506"/>
    </source>
</evidence>
<evidence type="ECO:0000313" key="3">
    <source>
        <dbReference type="EMBL" id="TDT92129.1"/>
    </source>
</evidence>
<dbReference type="Proteomes" id="UP000295506">
    <property type="component" value="Unassembled WGS sequence"/>
</dbReference>
<reference evidence="2 4" key="1">
    <citation type="journal article" date="2016" name="Front. Microbiol.">
        <title>Genome Sequence of the Piezophilic, Mesophilic Sulfate-Reducing Bacterium Desulfovibrio indicus J2T.</title>
        <authorList>
            <person name="Cao J."/>
            <person name="Maignien L."/>
            <person name="Shao Z."/>
            <person name="Alain K."/>
            <person name="Jebbar M."/>
        </authorList>
    </citation>
    <scope>NUCLEOTIDE SEQUENCE [LARGE SCALE GENOMIC DNA]</scope>
    <source>
        <strain evidence="2 4">J2</strain>
    </source>
</reference>
<proteinExistence type="predicted"/>
<evidence type="ECO:0000259" key="1">
    <source>
        <dbReference type="PROSITE" id="PS51832"/>
    </source>
</evidence>
<dbReference type="InterPro" id="IPR006675">
    <property type="entry name" value="HDIG_dom"/>
</dbReference>
<reference evidence="3 5" key="2">
    <citation type="submission" date="2019-03" db="EMBL/GenBank/DDBJ databases">
        <title>Genomic Encyclopedia of Type Strains, Phase IV (KMG-IV): sequencing the most valuable type-strain genomes for metagenomic binning, comparative biology and taxonomic classification.</title>
        <authorList>
            <person name="Goeker M."/>
        </authorList>
    </citation>
    <scope>NUCLEOTIDE SEQUENCE [LARGE SCALE GENOMIC DNA]</scope>
    <source>
        <strain evidence="3 5">DSM 101483</strain>
    </source>
</reference>
<dbReference type="Pfam" id="PF13487">
    <property type="entry name" value="HD_5"/>
    <property type="match status" value="1"/>
</dbReference>
<evidence type="ECO:0000313" key="4">
    <source>
        <dbReference type="Proteomes" id="UP000055611"/>
    </source>
</evidence>